<dbReference type="GO" id="GO:0003964">
    <property type="term" value="F:RNA-directed DNA polymerase activity"/>
    <property type="evidence" value="ECO:0007669"/>
    <property type="project" value="TreeGrafter"/>
</dbReference>
<geneLocation type="mitochondrion" evidence="2"/>
<protein>
    <recommendedName>
        <fullName evidence="1">Reverse transcriptase domain-containing protein</fullName>
    </recommendedName>
</protein>
<dbReference type="PANTHER" id="PTHR33642:SF4">
    <property type="entry name" value="COX1_OXI3 INTRON 1 PROTEIN-RELATED"/>
    <property type="match status" value="1"/>
</dbReference>
<dbReference type="GO" id="GO:0005739">
    <property type="term" value="C:mitochondrion"/>
    <property type="evidence" value="ECO:0007669"/>
    <property type="project" value="TreeGrafter"/>
</dbReference>
<dbReference type="InterPro" id="IPR043502">
    <property type="entry name" value="DNA/RNA_pol_sf"/>
</dbReference>
<dbReference type="InterPro" id="IPR003615">
    <property type="entry name" value="HNH_nuc"/>
</dbReference>
<dbReference type="Gene3D" id="3.10.10.20">
    <property type="match status" value="1"/>
</dbReference>
<dbReference type="PROSITE" id="PS50878">
    <property type="entry name" value="RT_POL"/>
    <property type="match status" value="1"/>
</dbReference>
<dbReference type="GO" id="GO:0006315">
    <property type="term" value="P:homing of group II introns"/>
    <property type="evidence" value="ECO:0007669"/>
    <property type="project" value="TreeGrafter"/>
</dbReference>
<dbReference type="SUPFAM" id="SSF56672">
    <property type="entry name" value="DNA/RNA polymerases"/>
    <property type="match status" value="1"/>
</dbReference>
<evidence type="ECO:0000313" key="2">
    <source>
        <dbReference type="EMBL" id="AGS44205.1"/>
    </source>
</evidence>
<dbReference type="EMBL" id="KC993182">
    <property type="protein sequence ID" value="AGS44205.1"/>
    <property type="molecule type" value="Genomic_DNA"/>
</dbReference>
<feature type="domain" description="Reverse transcriptase" evidence="1">
    <location>
        <begin position="221"/>
        <end position="508"/>
    </location>
</feature>
<keyword evidence="2" id="KW-0496">Mitochondrion</keyword>
<dbReference type="InterPro" id="IPR049030">
    <property type="entry name" value="AI2M-like_HNH"/>
</dbReference>
<dbReference type="Pfam" id="PF00078">
    <property type="entry name" value="RVT_1"/>
    <property type="match status" value="1"/>
</dbReference>
<name>S5TN43_PICKL</name>
<proteinExistence type="predicted"/>
<dbReference type="InterPro" id="IPR024937">
    <property type="entry name" value="Domain_X"/>
</dbReference>
<dbReference type="PANTHER" id="PTHR33642">
    <property type="entry name" value="COX1/OXI3 INTRON 1 PROTEIN-RELATED"/>
    <property type="match status" value="1"/>
</dbReference>
<gene>
    <name evidence="2" type="primary">cox1-I1</name>
</gene>
<dbReference type="InterPro" id="IPR000477">
    <property type="entry name" value="RT_dom"/>
</dbReference>
<dbReference type="Pfam" id="PF01348">
    <property type="entry name" value="Intron_maturas2"/>
    <property type="match status" value="1"/>
</dbReference>
<dbReference type="RefSeq" id="YP_008474950.1">
    <property type="nucleotide sequence ID" value="NC_022158.1"/>
</dbReference>
<dbReference type="GeneID" id="16694629"/>
<dbReference type="Pfam" id="PF21368">
    <property type="entry name" value="AI2M-like_HNH"/>
    <property type="match status" value="1"/>
</dbReference>
<dbReference type="Gene3D" id="3.30.70.2630">
    <property type="match status" value="1"/>
</dbReference>
<sequence>MGVRGVSYKGSSISLDRTITFLVLCIKAIRAWRVKLVGVIQSAKPNWKDTVVEFSRNKSELRRVMTTIRNLILVGYHSRDTNCLELGYHMHSNTISALQTKYDRTTSERRYIASKSLKPSHNLVWGTPLRSLETNKDWGASWSKPNLRFGITLEAAIINRSYSTSVKSKRVTGVVPNIVDIAKLNNLVVAYESIKSKPGNMTEGSNEATLDGISIGWLRKISEQLLEGKFKFSPGRLVKIPKPGKSEKRNLIIADPREKVVQKAIEIILNGYYDPMMSDNSHGFRPGKGVQSCIRKIEQDFQSSRFVIEGDLRKAFDSIPHDKLLDVLKKDIKCVKTLELIKNMIKAGYKDGDKIIKSQVGVPQGSVLSPLLCNIYLDALDRHIEILKERYDVAGRSKKNPEYNKLSNRASYIRKKGLLVQEAYKTEYKNIMWKMLRTPSKSLDKIKISYVRYADDFIIGVEGPMSLAKDIKEEIRILLEGLGLTLNIDKTKITDFEQDNIVFLGYKIRSQEKNEKMFEVLYDEKLKRKITRRKKVRLSFEFDYKKILGKLAEAKFIRLRTKQKENDTNNLIFRGTFRGNLVNLDHSDILIYYNSVVRGIYNYYCICRNHGNLFNILWLLKESCALTLARKFKLRTMKKVFKKFGKDLSFIKIVEIKGKAYERKYSFFEPVNTKRVAIKNWSSRLDEEELQGLIRKNWNSKLTRSNLWENCAICSTDKDVEMHHVRSIRDLRDPKGNNKDWFTRAMNGINRKQIPLCRTHHMKLHHNKLDVFETTCFNNYINKKKQVHIEEFTKYAKKKLIPLKKG</sequence>
<dbReference type="Gene3D" id="1.10.10.2210">
    <property type="match status" value="1"/>
</dbReference>
<organism evidence="2">
    <name type="scientific">Pichia kluyveri</name>
    <name type="common">Yeast</name>
    <dbReference type="NCBI Taxonomy" id="36015"/>
    <lineage>
        <taxon>Eukaryota</taxon>
        <taxon>Fungi</taxon>
        <taxon>Dikarya</taxon>
        <taxon>Ascomycota</taxon>
        <taxon>Saccharomycotina</taxon>
        <taxon>Pichiomycetes</taxon>
        <taxon>Pichiales</taxon>
        <taxon>Pichiaceae</taxon>
        <taxon>Pichia</taxon>
    </lineage>
</organism>
<evidence type="ECO:0000259" key="1">
    <source>
        <dbReference type="PROSITE" id="PS50878"/>
    </source>
</evidence>
<accession>S5TN43</accession>
<dbReference type="GO" id="GO:0090615">
    <property type="term" value="P:mitochondrial mRNA processing"/>
    <property type="evidence" value="ECO:0007669"/>
    <property type="project" value="TreeGrafter"/>
</dbReference>
<dbReference type="AlphaFoldDB" id="S5TN43"/>
<dbReference type="SMART" id="SM00507">
    <property type="entry name" value="HNHc"/>
    <property type="match status" value="1"/>
</dbReference>
<reference evidence="2" key="1">
    <citation type="submission" date="2013-04" db="EMBL/GenBank/DDBJ databases">
        <authorList>
            <person name="Hegedusova E."/>
            <person name="Brejova B."/>
            <person name="Nosek J."/>
        </authorList>
    </citation>
    <scope>NUCLEOTIDE SEQUENCE</scope>
    <source>
        <strain evidence="2">CBS 7907</strain>
    </source>
</reference>
<dbReference type="CDD" id="cd01651">
    <property type="entry name" value="RT_G2_intron"/>
    <property type="match status" value="1"/>
</dbReference>